<dbReference type="PANTHER" id="PTHR34822:SF1">
    <property type="entry name" value="GRPB FAMILY PROTEIN"/>
    <property type="match status" value="1"/>
</dbReference>
<dbReference type="EMBL" id="JADKRP010000001">
    <property type="protein sequence ID" value="MBF4630690.1"/>
    <property type="molecule type" value="Genomic_DNA"/>
</dbReference>
<accession>A0A8I0VC88</accession>
<protein>
    <submittedName>
        <fullName evidence="1">GrpB family protein</fullName>
    </submittedName>
</protein>
<reference evidence="1 2" key="1">
    <citation type="submission" date="2020-10" db="EMBL/GenBank/DDBJ databases">
        <title>Draft genome sequences of plant-associated actinobacteria.</title>
        <authorList>
            <person name="Tarlachkov S.V."/>
            <person name="Starodumova I.P."/>
            <person name="Dorofeeva L.V."/>
            <person name="Prisyazhnaya N.V."/>
            <person name="Roubtsova T.V."/>
            <person name="Chizhov V.N."/>
            <person name="Nadler S.A."/>
            <person name="Subbotin S.A."/>
            <person name="Evtushenko L.I."/>
        </authorList>
    </citation>
    <scope>NUCLEOTIDE SEQUENCE [LARGE SCALE GENOMIC DNA]</scope>
    <source>
        <strain evidence="1 2">VKM Ac-2886</strain>
    </source>
</reference>
<dbReference type="Pfam" id="PF04229">
    <property type="entry name" value="GrpB"/>
    <property type="match status" value="1"/>
</dbReference>
<sequence>MDDRDRRRPDVTTVEVVGGQPPLTVGLHAHDPAWAEAYLAHRRRILEAVGDAALAVEHIGSTSVPGLAAKPIVDVVLVVADITAEEDHVARLVAAGYDLRVREPGHRLVRTPARDVHVHVYEEGDPAVEAYLLLRDRLRSDAADRDLYERTKRELMTRRWETMDAYADAKTAVIQGILARARAARAG</sequence>
<evidence type="ECO:0000313" key="1">
    <source>
        <dbReference type="EMBL" id="MBF4630690.1"/>
    </source>
</evidence>
<keyword evidence="2" id="KW-1185">Reference proteome</keyword>
<dbReference type="Gene3D" id="3.30.460.10">
    <property type="entry name" value="Beta Polymerase, domain 2"/>
    <property type="match status" value="1"/>
</dbReference>
<evidence type="ECO:0000313" key="2">
    <source>
        <dbReference type="Proteomes" id="UP000634579"/>
    </source>
</evidence>
<dbReference type="AlphaFoldDB" id="A0A8I0VC88"/>
<dbReference type="InterPro" id="IPR043519">
    <property type="entry name" value="NT_sf"/>
</dbReference>
<proteinExistence type="predicted"/>
<dbReference type="RefSeq" id="WP_194675453.1">
    <property type="nucleotide sequence ID" value="NZ_JADKRP010000001.1"/>
</dbReference>
<gene>
    <name evidence="1" type="ORF">ITJ42_05650</name>
</gene>
<dbReference type="InterPro" id="IPR007344">
    <property type="entry name" value="GrpB/CoaE"/>
</dbReference>
<dbReference type="SUPFAM" id="SSF81301">
    <property type="entry name" value="Nucleotidyltransferase"/>
    <property type="match status" value="1"/>
</dbReference>
<dbReference type="Proteomes" id="UP000634579">
    <property type="component" value="Unassembled WGS sequence"/>
</dbReference>
<dbReference type="PANTHER" id="PTHR34822">
    <property type="entry name" value="GRPB DOMAIN PROTEIN (AFU_ORTHOLOGUE AFUA_1G01530)"/>
    <property type="match status" value="1"/>
</dbReference>
<comment type="caution">
    <text evidence="1">The sequence shown here is derived from an EMBL/GenBank/DDBJ whole genome shotgun (WGS) entry which is preliminary data.</text>
</comment>
<name>A0A8I0VC88_9MICO</name>
<organism evidence="1 2">
    <name type="scientific">Clavibacter phaseoli</name>
    <dbReference type="NCBI Taxonomy" id="1734031"/>
    <lineage>
        <taxon>Bacteria</taxon>
        <taxon>Bacillati</taxon>
        <taxon>Actinomycetota</taxon>
        <taxon>Actinomycetes</taxon>
        <taxon>Micrococcales</taxon>
        <taxon>Microbacteriaceae</taxon>
        <taxon>Clavibacter</taxon>
    </lineage>
</organism>